<comment type="caution">
    <text evidence="3">The sequence shown here is derived from an EMBL/GenBank/DDBJ whole genome shotgun (WGS) entry which is preliminary data.</text>
</comment>
<protein>
    <submittedName>
        <fullName evidence="3">Uncharacterized protein</fullName>
    </submittedName>
</protein>
<sequence>MRPIETELLERLNNGEYYPDILNYLENNVQAEEEEEEEEEEKEEAGIEYVEGYGELEEEEEEEDMEDYYGFLFKESHLDDHGSEDEDGDDAAEQVVIHRKGRALRKSVDNEKSKKKPRVVVVEVEQEDGDTRQSLNL</sequence>
<feature type="compositionally biased region" description="Acidic residues" evidence="2">
    <location>
        <begin position="82"/>
        <end position="92"/>
    </location>
</feature>
<dbReference type="AlphaFoldDB" id="A0A8S9SQA7"/>
<evidence type="ECO:0000256" key="2">
    <source>
        <dbReference type="SAM" id="MobiDB-lite"/>
    </source>
</evidence>
<reference evidence="3" key="1">
    <citation type="submission" date="2019-12" db="EMBL/GenBank/DDBJ databases">
        <title>Genome sequencing and annotation of Brassica cretica.</title>
        <authorList>
            <person name="Studholme D.J."/>
            <person name="Sarris P."/>
        </authorList>
    </citation>
    <scope>NUCLEOTIDE SEQUENCE</scope>
    <source>
        <strain evidence="3">PFS-109/04</strain>
        <tissue evidence="3">Leaf</tissue>
    </source>
</reference>
<dbReference type="EMBL" id="QGKX02000004">
    <property type="protein sequence ID" value="KAF3603756.1"/>
    <property type="molecule type" value="Genomic_DNA"/>
</dbReference>
<evidence type="ECO:0000256" key="1">
    <source>
        <dbReference type="SAM" id="Coils"/>
    </source>
</evidence>
<name>A0A8S9SQA7_BRACR</name>
<accession>A0A8S9SQA7</accession>
<organism evidence="3 4">
    <name type="scientific">Brassica cretica</name>
    <name type="common">Mustard</name>
    <dbReference type="NCBI Taxonomy" id="69181"/>
    <lineage>
        <taxon>Eukaryota</taxon>
        <taxon>Viridiplantae</taxon>
        <taxon>Streptophyta</taxon>
        <taxon>Embryophyta</taxon>
        <taxon>Tracheophyta</taxon>
        <taxon>Spermatophyta</taxon>
        <taxon>Magnoliopsida</taxon>
        <taxon>eudicotyledons</taxon>
        <taxon>Gunneridae</taxon>
        <taxon>Pentapetalae</taxon>
        <taxon>rosids</taxon>
        <taxon>malvids</taxon>
        <taxon>Brassicales</taxon>
        <taxon>Brassicaceae</taxon>
        <taxon>Brassiceae</taxon>
        <taxon>Brassica</taxon>
    </lineage>
</organism>
<feature type="coiled-coil region" evidence="1">
    <location>
        <begin position="21"/>
        <end position="48"/>
    </location>
</feature>
<evidence type="ECO:0000313" key="4">
    <source>
        <dbReference type="Proteomes" id="UP000712600"/>
    </source>
</evidence>
<feature type="region of interest" description="Disordered" evidence="2">
    <location>
        <begin position="75"/>
        <end position="137"/>
    </location>
</feature>
<keyword evidence="1" id="KW-0175">Coiled coil</keyword>
<proteinExistence type="predicted"/>
<gene>
    <name evidence="3" type="ORF">F2Q69_00037405</name>
</gene>
<evidence type="ECO:0000313" key="3">
    <source>
        <dbReference type="EMBL" id="KAF3603756.1"/>
    </source>
</evidence>
<dbReference type="Proteomes" id="UP000712600">
    <property type="component" value="Unassembled WGS sequence"/>
</dbReference>